<organism evidence="1 2">
    <name type="scientific">Pseudooceanicola sediminis</name>
    <dbReference type="NCBI Taxonomy" id="2211117"/>
    <lineage>
        <taxon>Bacteria</taxon>
        <taxon>Pseudomonadati</taxon>
        <taxon>Pseudomonadota</taxon>
        <taxon>Alphaproteobacteria</taxon>
        <taxon>Rhodobacterales</taxon>
        <taxon>Paracoccaceae</taxon>
        <taxon>Pseudooceanicola</taxon>
    </lineage>
</organism>
<comment type="caution">
    <text evidence="1">The sequence shown here is derived from an EMBL/GenBank/DDBJ whole genome shotgun (WGS) entry which is preliminary data.</text>
</comment>
<protein>
    <submittedName>
        <fullName evidence="1">Uncharacterized protein</fullName>
    </submittedName>
</protein>
<dbReference type="OrthoDB" id="7875226at2"/>
<keyword evidence="2" id="KW-1185">Reference proteome</keyword>
<dbReference type="RefSeq" id="WP_119397533.1">
    <property type="nucleotide sequence ID" value="NZ_QWJJ01000002.1"/>
</dbReference>
<proteinExistence type="predicted"/>
<dbReference type="EMBL" id="QWJJ01000002">
    <property type="protein sequence ID" value="RII40293.1"/>
    <property type="molecule type" value="Genomic_DNA"/>
</dbReference>
<dbReference type="AlphaFoldDB" id="A0A399J4E8"/>
<dbReference type="Proteomes" id="UP000265848">
    <property type="component" value="Unassembled WGS sequence"/>
</dbReference>
<sequence>MSHLDQGKTVERAMQPIADLDVPKRLRASVDKQNQILLDLAISLVQAGLPEDQVRSIIDAACASYRDELVSTIPAIRAQDG</sequence>
<reference evidence="1 2" key="1">
    <citation type="submission" date="2018-08" db="EMBL/GenBank/DDBJ databases">
        <title>Pseudooceanicola sediminis CY03 in the family Rhodobacteracea.</title>
        <authorList>
            <person name="Zhang Y.-J."/>
        </authorList>
    </citation>
    <scope>NUCLEOTIDE SEQUENCE [LARGE SCALE GENOMIC DNA]</scope>
    <source>
        <strain evidence="1 2">CY03</strain>
    </source>
</reference>
<name>A0A399J4E8_9RHOB</name>
<gene>
    <name evidence="1" type="ORF">DL237_02970</name>
</gene>
<evidence type="ECO:0000313" key="2">
    <source>
        <dbReference type="Proteomes" id="UP000265848"/>
    </source>
</evidence>
<accession>A0A399J4E8</accession>
<evidence type="ECO:0000313" key="1">
    <source>
        <dbReference type="EMBL" id="RII40293.1"/>
    </source>
</evidence>